<protein>
    <submittedName>
        <fullName evidence="2">Uncharacterized protein</fullName>
    </submittedName>
</protein>
<sequence length="226" mass="25658">MTQDQNTGGGSQQEISHAPIGAVQTPHLDHEGGSEPETQENGQYEADLSEEGEESNSVSHNQGDQGQREVETEVQAPAEGQEQSVQEPADQPVLRRDTRLKKDPSSWTLKKKRRWTRCTHKTKCTHKARCTHKKRCIRMRCTDEWAVQHDRTRIREAQLDSLDSLARAGNEDHLCLGFERCSKRVRPLIGQIQMAAPLPIDSTCFSYLYAFANPMYSDYIYCNLIS</sequence>
<feature type="region of interest" description="Disordered" evidence="1">
    <location>
        <begin position="1"/>
        <end position="106"/>
    </location>
</feature>
<dbReference type="AlphaFoldDB" id="A0A8S9MYE0"/>
<evidence type="ECO:0000313" key="2">
    <source>
        <dbReference type="EMBL" id="KAF3486462.1"/>
    </source>
</evidence>
<feature type="compositionally biased region" description="Basic and acidic residues" evidence="1">
    <location>
        <begin position="93"/>
        <end position="104"/>
    </location>
</feature>
<evidence type="ECO:0000256" key="1">
    <source>
        <dbReference type="SAM" id="MobiDB-lite"/>
    </source>
</evidence>
<proteinExistence type="predicted"/>
<dbReference type="EMBL" id="QGKX02002183">
    <property type="protein sequence ID" value="KAF3486462.1"/>
    <property type="molecule type" value="Genomic_DNA"/>
</dbReference>
<accession>A0A8S9MYE0</accession>
<comment type="caution">
    <text evidence="2">The sequence shown here is derived from an EMBL/GenBank/DDBJ whole genome shotgun (WGS) entry which is preliminary data.</text>
</comment>
<name>A0A8S9MYE0_BRACR</name>
<reference evidence="2" key="1">
    <citation type="submission" date="2019-12" db="EMBL/GenBank/DDBJ databases">
        <title>Genome sequencing and annotation of Brassica cretica.</title>
        <authorList>
            <person name="Studholme D.J."/>
            <person name="Sarris P."/>
        </authorList>
    </citation>
    <scope>NUCLEOTIDE SEQUENCE</scope>
    <source>
        <strain evidence="2">PFS-109/04</strain>
        <tissue evidence="2">Leaf</tissue>
    </source>
</reference>
<dbReference type="Proteomes" id="UP000712600">
    <property type="component" value="Unassembled WGS sequence"/>
</dbReference>
<evidence type="ECO:0000313" key="3">
    <source>
        <dbReference type="Proteomes" id="UP000712600"/>
    </source>
</evidence>
<organism evidence="2 3">
    <name type="scientific">Brassica cretica</name>
    <name type="common">Mustard</name>
    <dbReference type="NCBI Taxonomy" id="69181"/>
    <lineage>
        <taxon>Eukaryota</taxon>
        <taxon>Viridiplantae</taxon>
        <taxon>Streptophyta</taxon>
        <taxon>Embryophyta</taxon>
        <taxon>Tracheophyta</taxon>
        <taxon>Spermatophyta</taxon>
        <taxon>Magnoliopsida</taxon>
        <taxon>eudicotyledons</taxon>
        <taxon>Gunneridae</taxon>
        <taxon>Pentapetalae</taxon>
        <taxon>rosids</taxon>
        <taxon>malvids</taxon>
        <taxon>Brassicales</taxon>
        <taxon>Brassicaceae</taxon>
        <taxon>Brassiceae</taxon>
        <taxon>Brassica</taxon>
    </lineage>
</organism>
<feature type="compositionally biased region" description="Polar residues" evidence="1">
    <location>
        <begin position="55"/>
        <end position="65"/>
    </location>
</feature>
<gene>
    <name evidence="2" type="ORF">F2Q69_00055593</name>
</gene>